<dbReference type="Proteomes" id="UP001596200">
    <property type="component" value="Unassembled WGS sequence"/>
</dbReference>
<evidence type="ECO:0000313" key="2">
    <source>
        <dbReference type="Proteomes" id="UP001596200"/>
    </source>
</evidence>
<protein>
    <submittedName>
        <fullName evidence="1">Uncharacterized protein</fullName>
    </submittedName>
</protein>
<keyword evidence="2" id="KW-1185">Reference proteome</keyword>
<sequence>MVGLERLEEQTSSEAAGLAGALTFGTLAGWLAGAREAGLSPAQAKAATAWVNEELGTRAGGAAAKMSGMIGAPGAAEVTVAEVSEDLGDNFLPAMIWLTCGVVAVAGMGNTDWLK</sequence>
<dbReference type="RefSeq" id="WP_386421283.1">
    <property type="nucleotide sequence ID" value="NZ_JBHSPU010000079.1"/>
</dbReference>
<reference evidence="2" key="1">
    <citation type="journal article" date="2019" name="Int. J. Syst. Evol. Microbiol.">
        <title>The Global Catalogue of Microorganisms (GCM) 10K type strain sequencing project: providing services to taxonomists for standard genome sequencing and annotation.</title>
        <authorList>
            <consortium name="The Broad Institute Genomics Platform"/>
            <consortium name="The Broad Institute Genome Sequencing Center for Infectious Disease"/>
            <person name="Wu L."/>
            <person name="Ma J."/>
        </authorList>
    </citation>
    <scope>NUCLEOTIDE SEQUENCE [LARGE SCALE GENOMIC DNA]</scope>
    <source>
        <strain evidence="2">JCM 4147</strain>
    </source>
</reference>
<name>A0ABW1GY14_9ACTN</name>
<evidence type="ECO:0000313" key="1">
    <source>
        <dbReference type="EMBL" id="MFC5919158.1"/>
    </source>
</evidence>
<proteinExistence type="predicted"/>
<organism evidence="1 2">
    <name type="scientific">Streptomyces pulveraceus</name>
    <dbReference type="NCBI Taxonomy" id="68258"/>
    <lineage>
        <taxon>Bacteria</taxon>
        <taxon>Bacillati</taxon>
        <taxon>Actinomycetota</taxon>
        <taxon>Actinomycetes</taxon>
        <taxon>Kitasatosporales</taxon>
        <taxon>Streptomycetaceae</taxon>
        <taxon>Streptomyces</taxon>
    </lineage>
</organism>
<dbReference type="EMBL" id="JBHSPU010000079">
    <property type="protein sequence ID" value="MFC5919158.1"/>
    <property type="molecule type" value="Genomic_DNA"/>
</dbReference>
<gene>
    <name evidence="1" type="ORF">ACFP1B_37845</name>
</gene>
<accession>A0ABW1GY14</accession>
<comment type="caution">
    <text evidence="1">The sequence shown here is derived from an EMBL/GenBank/DDBJ whole genome shotgun (WGS) entry which is preliminary data.</text>
</comment>